<reference evidence="4 5" key="2">
    <citation type="journal article" date="2017" name="Nature">
        <title>The Apostasia genome and the evolution of orchids.</title>
        <authorList>
            <person name="Zhang G.Q."/>
            <person name="Liu K.W."/>
            <person name="Li Z."/>
            <person name="Lohaus R."/>
            <person name="Hsiao Y.Y."/>
            <person name="Niu S.C."/>
            <person name="Wang J.Y."/>
            <person name="Lin Y.C."/>
            <person name="Xu Q."/>
            <person name="Chen L.J."/>
            <person name="Yoshida K."/>
            <person name="Fujiwara S."/>
            <person name="Wang Z.W."/>
            <person name="Zhang Y.Q."/>
            <person name="Mitsuda N."/>
            <person name="Wang M."/>
            <person name="Liu G.H."/>
            <person name="Pecoraro L."/>
            <person name="Huang H.X."/>
            <person name="Xiao X.J."/>
            <person name="Lin M."/>
            <person name="Wu X.Y."/>
            <person name="Wu W.L."/>
            <person name="Chen Y.Y."/>
            <person name="Chang S.B."/>
            <person name="Sakamoto S."/>
            <person name="Ohme-Takagi M."/>
            <person name="Yagi M."/>
            <person name="Zeng S.J."/>
            <person name="Shen C.Y."/>
            <person name="Yeh C.M."/>
            <person name="Luo Y.B."/>
            <person name="Tsai W.C."/>
            <person name="Van de Peer Y."/>
            <person name="Liu Z.J."/>
        </authorList>
    </citation>
    <scope>NUCLEOTIDE SEQUENCE [LARGE SCALE GENOMIC DNA]</scope>
    <source>
        <tissue evidence="4">The whole plant</tissue>
    </source>
</reference>
<dbReference type="InterPro" id="IPR002885">
    <property type="entry name" value="PPR_rpt"/>
</dbReference>
<organism evidence="4 5">
    <name type="scientific">Dendrobium catenatum</name>
    <dbReference type="NCBI Taxonomy" id="906689"/>
    <lineage>
        <taxon>Eukaryota</taxon>
        <taxon>Viridiplantae</taxon>
        <taxon>Streptophyta</taxon>
        <taxon>Embryophyta</taxon>
        <taxon>Tracheophyta</taxon>
        <taxon>Spermatophyta</taxon>
        <taxon>Magnoliopsida</taxon>
        <taxon>Liliopsida</taxon>
        <taxon>Asparagales</taxon>
        <taxon>Orchidaceae</taxon>
        <taxon>Epidendroideae</taxon>
        <taxon>Malaxideae</taxon>
        <taxon>Dendrobiinae</taxon>
        <taxon>Dendrobium</taxon>
    </lineage>
</organism>
<dbReference type="Pfam" id="PF01535">
    <property type="entry name" value="PPR"/>
    <property type="match status" value="2"/>
</dbReference>
<dbReference type="AlphaFoldDB" id="A0A2I0W3Q9"/>
<keyword evidence="5" id="KW-1185">Reference proteome</keyword>
<sequence length="433" mass="48598">MWSSPQLDLNSSSNLGLFPAAAIATLDKAQNNKTASVATLAEHIEQPFSIFYMNVNANSNPCSDPPDSSQQPLRSIIKSLFRENDVNQLISKFKRFSADRNFRSKPEVYEIIIRRLTAAGRLDAVNDIIEHHKSYEEEISHEGFAVRLISLYGLAGMPERAAALFQELPALGCPRTVFSFNAVLTAYTRSKVADRIAHLHKFLSSHDASIEPNRISYNILINALCERDLLDDALNTLDLMEQREIKPDLVTFNTLLNAFYSKGLILKADEIWQRMTENGIQPDVRSFNAKIRAFAWEGKILEAMEVLEELRRVGLEPDTLTFNALIKGYCRQGNLEEAKRIHKQMGKKGCFPDRHTLRELIPKLCGGGEVDLALNICIKAIENGFVVDVGIVQVMIDELAKGSLYDKAKKLVKLAKSKNNRANLRMPLPCLAL</sequence>
<protein>
    <submittedName>
        <fullName evidence="4">Pentatricopeptide repeat-containing protein</fullName>
    </submittedName>
</protein>
<dbReference type="Proteomes" id="UP000233837">
    <property type="component" value="Unassembled WGS sequence"/>
</dbReference>
<dbReference type="InterPro" id="IPR011990">
    <property type="entry name" value="TPR-like_helical_dom_sf"/>
</dbReference>
<dbReference type="Pfam" id="PF13041">
    <property type="entry name" value="PPR_2"/>
    <property type="match status" value="2"/>
</dbReference>
<dbReference type="GO" id="GO:0031930">
    <property type="term" value="P:mitochondria-nucleus signaling pathway"/>
    <property type="evidence" value="ECO:0007669"/>
    <property type="project" value="TreeGrafter"/>
</dbReference>
<evidence type="ECO:0000256" key="1">
    <source>
        <dbReference type="ARBA" id="ARBA00007626"/>
    </source>
</evidence>
<dbReference type="GO" id="GO:0010019">
    <property type="term" value="P:chloroplast-nucleus signaling pathway"/>
    <property type="evidence" value="ECO:0007669"/>
    <property type="project" value="TreeGrafter"/>
</dbReference>
<evidence type="ECO:0000313" key="4">
    <source>
        <dbReference type="EMBL" id="PKU70278.1"/>
    </source>
</evidence>
<evidence type="ECO:0000256" key="3">
    <source>
        <dbReference type="PROSITE-ProRule" id="PRU00708"/>
    </source>
</evidence>
<dbReference type="NCBIfam" id="TIGR00756">
    <property type="entry name" value="PPR"/>
    <property type="match status" value="3"/>
</dbReference>
<gene>
    <name evidence="4" type="ORF">MA16_Dca021614</name>
</gene>
<feature type="repeat" description="PPR" evidence="3">
    <location>
        <begin position="213"/>
        <end position="247"/>
    </location>
</feature>
<feature type="repeat" description="PPR" evidence="3">
    <location>
        <begin position="248"/>
        <end position="282"/>
    </location>
</feature>
<dbReference type="GO" id="GO:0009507">
    <property type="term" value="C:chloroplast"/>
    <property type="evidence" value="ECO:0007669"/>
    <property type="project" value="TreeGrafter"/>
</dbReference>
<dbReference type="EMBL" id="KZ502939">
    <property type="protein sequence ID" value="PKU70278.1"/>
    <property type="molecule type" value="Genomic_DNA"/>
</dbReference>
<dbReference type="Gene3D" id="1.25.40.10">
    <property type="entry name" value="Tetratricopeptide repeat domain"/>
    <property type="match status" value="2"/>
</dbReference>
<proteinExistence type="inferred from homology"/>
<evidence type="ECO:0000256" key="2">
    <source>
        <dbReference type="ARBA" id="ARBA00022737"/>
    </source>
</evidence>
<dbReference type="PANTHER" id="PTHR47936">
    <property type="entry name" value="PPR_LONG DOMAIN-CONTAINING PROTEIN"/>
    <property type="match status" value="1"/>
</dbReference>
<dbReference type="PANTHER" id="PTHR47936:SF5">
    <property type="entry name" value="PENTACOTRIPEPTIDE-REPEAT REGION OF PRORP DOMAIN-CONTAINING PROTEIN"/>
    <property type="match status" value="1"/>
</dbReference>
<name>A0A2I0W3Q9_9ASPA</name>
<dbReference type="PROSITE" id="PS51375">
    <property type="entry name" value="PPR"/>
    <property type="match status" value="4"/>
</dbReference>
<evidence type="ECO:0000313" key="5">
    <source>
        <dbReference type="Proteomes" id="UP000233837"/>
    </source>
</evidence>
<keyword evidence="2" id="KW-0677">Repeat</keyword>
<feature type="repeat" description="PPR" evidence="3">
    <location>
        <begin position="318"/>
        <end position="352"/>
    </location>
</feature>
<feature type="repeat" description="PPR" evidence="3">
    <location>
        <begin position="283"/>
        <end position="317"/>
    </location>
</feature>
<accession>A0A2I0W3Q9</accession>
<reference evidence="4 5" key="1">
    <citation type="journal article" date="2016" name="Sci. Rep.">
        <title>The Dendrobium catenatum Lindl. genome sequence provides insights into polysaccharide synthase, floral development and adaptive evolution.</title>
        <authorList>
            <person name="Zhang G.Q."/>
            <person name="Xu Q."/>
            <person name="Bian C."/>
            <person name="Tsai W.C."/>
            <person name="Yeh C.M."/>
            <person name="Liu K.W."/>
            <person name="Yoshida K."/>
            <person name="Zhang L.S."/>
            <person name="Chang S.B."/>
            <person name="Chen F."/>
            <person name="Shi Y."/>
            <person name="Su Y.Y."/>
            <person name="Zhang Y.Q."/>
            <person name="Chen L.J."/>
            <person name="Yin Y."/>
            <person name="Lin M."/>
            <person name="Huang H."/>
            <person name="Deng H."/>
            <person name="Wang Z.W."/>
            <person name="Zhu S.L."/>
            <person name="Zhao X."/>
            <person name="Deng C."/>
            <person name="Niu S.C."/>
            <person name="Huang J."/>
            <person name="Wang M."/>
            <person name="Liu G.H."/>
            <person name="Yang H.J."/>
            <person name="Xiao X.J."/>
            <person name="Hsiao Y.Y."/>
            <person name="Wu W.L."/>
            <person name="Chen Y.Y."/>
            <person name="Mitsuda N."/>
            <person name="Ohme-Takagi M."/>
            <person name="Luo Y.B."/>
            <person name="Van de Peer Y."/>
            <person name="Liu Z.J."/>
        </authorList>
    </citation>
    <scope>NUCLEOTIDE SEQUENCE [LARGE SCALE GENOMIC DNA]</scope>
    <source>
        <tissue evidence="4">The whole plant</tissue>
    </source>
</reference>
<comment type="similarity">
    <text evidence="1">Belongs to the PPR family. P subfamily.</text>
</comment>